<name>A0A9P6XLP2_9FUNG</name>
<evidence type="ECO:0000313" key="3">
    <source>
        <dbReference type="Proteomes" id="UP000740926"/>
    </source>
</evidence>
<protein>
    <submittedName>
        <fullName evidence="2">Uncharacterized protein</fullName>
    </submittedName>
</protein>
<proteinExistence type="predicted"/>
<dbReference type="EMBL" id="JAANIU010021710">
    <property type="protein sequence ID" value="KAG1523055.1"/>
    <property type="molecule type" value="Genomic_DNA"/>
</dbReference>
<organism evidence="2 3">
    <name type="scientific">Rhizopus delemar</name>
    <dbReference type="NCBI Taxonomy" id="936053"/>
    <lineage>
        <taxon>Eukaryota</taxon>
        <taxon>Fungi</taxon>
        <taxon>Fungi incertae sedis</taxon>
        <taxon>Mucoromycota</taxon>
        <taxon>Mucoromycotina</taxon>
        <taxon>Mucoromycetes</taxon>
        <taxon>Mucorales</taxon>
        <taxon>Mucorineae</taxon>
        <taxon>Rhizopodaceae</taxon>
        <taxon>Rhizopus</taxon>
    </lineage>
</organism>
<dbReference type="AlphaFoldDB" id="A0A9P6XLP2"/>
<keyword evidence="3" id="KW-1185">Reference proteome</keyword>
<dbReference type="Proteomes" id="UP000740926">
    <property type="component" value="Unassembled WGS sequence"/>
</dbReference>
<accession>A0A9P6XLP2</accession>
<sequence>MLLGIHETVGSGPGRGQHSGSQVRSVYSDSTNDEGEQVEMVVEAGHRTMTQDGDLNQVTGLRVLASWDSPVVVN</sequence>
<evidence type="ECO:0000256" key="1">
    <source>
        <dbReference type="SAM" id="MobiDB-lite"/>
    </source>
</evidence>
<feature type="region of interest" description="Disordered" evidence="1">
    <location>
        <begin position="1"/>
        <end position="36"/>
    </location>
</feature>
<reference evidence="2 3" key="1">
    <citation type="journal article" date="2020" name="Microb. Genom.">
        <title>Genetic diversity of clinical and environmental Mucorales isolates obtained from an investigation of mucormycosis cases among solid organ transplant recipients.</title>
        <authorList>
            <person name="Nguyen M.H."/>
            <person name="Kaul D."/>
            <person name="Muto C."/>
            <person name="Cheng S.J."/>
            <person name="Richter R.A."/>
            <person name="Bruno V.M."/>
            <person name="Liu G."/>
            <person name="Beyhan S."/>
            <person name="Sundermann A.J."/>
            <person name="Mounaud S."/>
            <person name="Pasculle A.W."/>
            <person name="Nierman W.C."/>
            <person name="Driscoll E."/>
            <person name="Cumbie R."/>
            <person name="Clancy C.J."/>
            <person name="Dupont C.L."/>
        </authorList>
    </citation>
    <scope>NUCLEOTIDE SEQUENCE [LARGE SCALE GENOMIC DNA]</scope>
    <source>
        <strain evidence="2 3">GL24</strain>
    </source>
</reference>
<feature type="compositionally biased region" description="Polar residues" evidence="1">
    <location>
        <begin position="18"/>
        <end position="30"/>
    </location>
</feature>
<comment type="caution">
    <text evidence="2">The sequence shown here is derived from an EMBL/GenBank/DDBJ whole genome shotgun (WGS) entry which is preliminary data.</text>
</comment>
<evidence type="ECO:0000313" key="2">
    <source>
        <dbReference type="EMBL" id="KAG1523055.1"/>
    </source>
</evidence>
<gene>
    <name evidence="2" type="ORF">G6F50_018643</name>
</gene>